<keyword evidence="2" id="KW-1185">Reference proteome</keyword>
<accession>A0A163CUA6</accession>
<dbReference type="AlphaFoldDB" id="A0A163CUA6"/>
<dbReference type="Proteomes" id="UP000076715">
    <property type="component" value="Unassembled WGS sequence"/>
</dbReference>
<dbReference type="EMBL" id="LQRT01000001">
    <property type="protein sequence ID" value="KZS42766.1"/>
    <property type="molecule type" value="Genomic_DNA"/>
</dbReference>
<dbReference type="SUPFAM" id="SSF52200">
    <property type="entry name" value="Toll/Interleukin receptor TIR domain"/>
    <property type="match status" value="1"/>
</dbReference>
<protein>
    <recommendedName>
        <fullName evidence="3">TIR domain-containing protein</fullName>
    </recommendedName>
</protein>
<gene>
    <name evidence="1" type="ORF">AWE51_15450</name>
</gene>
<sequence length="163" mass="18769">MKTVTESLKLFREENPDFKVPVFIFHKHDELEELDSAINFLSNFDVLLAADWIEANMFDDTSTAAVKLVHQAIKNKIKEHKKFIFLATEDAITSKLGKWVLGQLHGLKDMEHIAIFPIRGDYSDYGGEEYLDKYPYIHEIEAEIYGVRYPNGDTKELGAWLSS</sequence>
<name>A0A163CUA6_9FLAO</name>
<evidence type="ECO:0008006" key="3">
    <source>
        <dbReference type="Google" id="ProtNLM"/>
    </source>
</evidence>
<reference evidence="1 2" key="1">
    <citation type="submission" date="2016-01" db="EMBL/GenBank/DDBJ databases">
        <title>The draft genome sequence of Aquimarina sp. RZW4-3-2.</title>
        <authorList>
            <person name="Wang Y."/>
        </authorList>
    </citation>
    <scope>NUCLEOTIDE SEQUENCE [LARGE SCALE GENOMIC DNA]</scope>
    <source>
        <strain evidence="1 2">RZW4-3-2</strain>
    </source>
</reference>
<evidence type="ECO:0000313" key="1">
    <source>
        <dbReference type="EMBL" id="KZS42766.1"/>
    </source>
</evidence>
<dbReference type="InterPro" id="IPR035897">
    <property type="entry name" value="Toll_tir_struct_dom_sf"/>
</dbReference>
<proteinExistence type="predicted"/>
<evidence type="ECO:0000313" key="2">
    <source>
        <dbReference type="Proteomes" id="UP000076715"/>
    </source>
</evidence>
<dbReference type="Gene3D" id="3.40.50.10140">
    <property type="entry name" value="Toll/interleukin-1 receptor homology (TIR) domain"/>
    <property type="match status" value="1"/>
</dbReference>
<organism evidence="1 2">
    <name type="scientific">Aquimarina aggregata</name>
    <dbReference type="NCBI Taxonomy" id="1642818"/>
    <lineage>
        <taxon>Bacteria</taxon>
        <taxon>Pseudomonadati</taxon>
        <taxon>Bacteroidota</taxon>
        <taxon>Flavobacteriia</taxon>
        <taxon>Flavobacteriales</taxon>
        <taxon>Flavobacteriaceae</taxon>
        <taxon>Aquimarina</taxon>
    </lineage>
</organism>
<comment type="caution">
    <text evidence="1">The sequence shown here is derived from an EMBL/GenBank/DDBJ whole genome shotgun (WGS) entry which is preliminary data.</text>
</comment>